<dbReference type="Pfam" id="PF26089">
    <property type="entry name" value="PH_Niban2"/>
    <property type="match status" value="2"/>
</dbReference>
<feature type="transmembrane region" description="Helical" evidence="2">
    <location>
        <begin position="448"/>
        <end position="469"/>
    </location>
</feature>
<dbReference type="EMBL" id="JAHHUM010002034">
    <property type="protein sequence ID" value="KAK5607078.1"/>
    <property type="molecule type" value="Genomic_DNA"/>
</dbReference>
<dbReference type="InterPro" id="IPR059060">
    <property type="entry name" value="Niban_1/2/3_dom"/>
</dbReference>
<sequence>MGASSSGLLDEAKINHIKGLVESEFQSFSGFYRQQYSVTYLGHIHQEVEPKKEGRGFLLTHRPKNDGDEVLYQGCIKFSCWDELGKKCRERYVVLKKDYKVEIHDSAETFRRILNGVKEDSSSSAPSSPDVFAVYLHLPYTGHTCFLFQQEDERDHFLSGLKACIRHRNLDHWHDSSHENQAYARAIRLYQQEKGCYKSWEKLLGTEEQVLARQVMEDVLSWLQNQLQSKVKGKKTERIRQWQATVQVTYTLVLEQLTAGLEALREECRQTASASQALIRSNLDQIMSSHDFLEQKVRACICEEAEKVCSESVVPYISSILEALTEHIGPGILGMQDTLRTQMKSAFSLTNGQVEDIKKALTSLRSVSLDENYRMVENLSDKLENLKERFGLSSVEKLVHFANLEMEQLLDSAVYTLEQFFQSSTKLQPSQLLDKMERAKERVFKISLSPFISIFPFYITWSLFCLFLLNMRKKCKYERGGIETEGAVFGPASSPESLSYWLRSSL</sequence>
<accession>A0AAV9RCB0</accession>
<dbReference type="Proteomes" id="UP001311232">
    <property type="component" value="Unassembled WGS sequence"/>
</dbReference>
<dbReference type="Pfam" id="PF26086">
    <property type="entry name" value="Niban2"/>
    <property type="match status" value="1"/>
</dbReference>
<evidence type="ECO:0000256" key="1">
    <source>
        <dbReference type="ARBA" id="ARBA00010251"/>
    </source>
</evidence>
<proteinExistence type="inferred from homology"/>
<organism evidence="4 5">
    <name type="scientific">Crenichthys baileyi</name>
    <name type="common">White River springfish</name>
    <dbReference type="NCBI Taxonomy" id="28760"/>
    <lineage>
        <taxon>Eukaryota</taxon>
        <taxon>Metazoa</taxon>
        <taxon>Chordata</taxon>
        <taxon>Craniata</taxon>
        <taxon>Vertebrata</taxon>
        <taxon>Euteleostomi</taxon>
        <taxon>Actinopterygii</taxon>
        <taxon>Neopterygii</taxon>
        <taxon>Teleostei</taxon>
        <taxon>Neoteleostei</taxon>
        <taxon>Acanthomorphata</taxon>
        <taxon>Ovalentaria</taxon>
        <taxon>Atherinomorphae</taxon>
        <taxon>Cyprinodontiformes</taxon>
        <taxon>Goodeidae</taxon>
        <taxon>Crenichthys</taxon>
    </lineage>
</organism>
<evidence type="ECO:0000313" key="5">
    <source>
        <dbReference type="Proteomes" id="UP001311232"/>
    </source>
</evidence>
<dbReference type="InterPro" id="IPR026088">
    <property type="entry name" value="Niban-like"/>
</dbReference>
<comment type="similarity">
    <text evidence="1">Belongs to the Niban family.</text>
</comment>
<keyword evidence="5" id="KW-1185">Reference proteome</keyword>
<dbReference type="AlphaFoldDB" id="A0AAV9RCB0"/>
<evidence type="ECO:0000259" key="3">
    <source>
        <dbReference type="Pfam" id="PF26086"/>
    </source>
</evidence>
<dbReference type="PANTHER" id="PTHR14392">
    <property type="entry name" value="NIBAN FAMILY MEMBER"/>
    <property type="match status" value="1"/>
</dbReference>
<feature type="domain" description="Niban 1/2/3" evidence="3">
    <location>
        <begin position="307"/>
        <end position="445"/>
    </location>
</feature>
<evidence type="ECO:0000256" key="2">
    <source>
        <dbReference type="SAM" id="Phobius"/>
    </source>
</evidence>
<evidence type="ECO:0000313" key="4">
    <source>
        <dbReference type="EMBL" id="KAK5607078.1"/>
    </source>
</evidence>
<keyword evidence="2" id="KW-0812">Transmembrane</keyword>
<comment type="caution">
    <text evidence="4">The sequence shown here is derived from an EMBL/GenBank/DDBJ whole genome shotgun (WGS) entry which is preliminary data.</text>
</comment>
<gene>
    <name evidence="4" type="ORF">CRENBAI_008062</name>
</gene>
<dbReference type="PANTHER" id="PTHR14392:SF3">
    <property type="entry name" value="PROTEIN NIBAN 1"/>
    <property type="match status" value="1"/>
</dbReference>
<reference evidence="4 5" key="1">
    <citation type="submission" date="2021-06" db="EMBL/GenBank/DDBJ databases">
        <authorList>
            <person name="Palmer J.M."/>
        </authorList>
    </citation>
    <scope>NUCLEOTIDE SEQUENCE [LARGE SCALE GENOMIC DNA]</scope>
    <source>
        <strain evidence="4 5">MEX-2019</strain>
        <tissue evidence="4">Muscle</tissue>
    </source>
</reference>
<name>A0AAV9RCB0_9TELE</name>
<protein>
    <recommendedName>
        <fullName evidence="3">Niban 1/2/3 domain-containing protein</fullName>
    </recommendedName>
</protein>
<keyword evidence="2" id="KW-0472">Membrane</keyword>
<keyword evidence="2" id="KW-1133">Transmembrane helix</keyword>